<dbReference type="EMBL" id="LAZR01000191">
    <property type="protein sequence ID" value="KKN83006.1"/>
    <property type="molecule type" value="Genomic_DNA"/>
</dbReference>
<dbReference type="GO" id="GO:0000981">
    <property type="term" value="F:DNA-binding transcription factor activity, RNA polymerase II-specific"/>
    <property type="evidence" value="ECO:0007669"/>
    <property type="project" value="TreeGrafter"/>
</dbReference>
<dbReference type="SMART" id="SM00355">
    <property type="entry name" value="ZnF_C2H2"/>
    <property type="match status" value="4"/>
</dbReference>
<keyword evidence="4" id="KW-0862">Zinc</keyword>
<dbReference type="SUPFAM" id="SSF57667">
    <property type="entry name" value="beta-beta-alpha zinc fingers"/>
    <property type="match status" value="1"/>
</dbReference>
<sequence length="167" mass="19533">MLYHCGFTDNGVKYCVFESDDLDETVNHVRSHAIDKRTCPLCQFQFAFVKSLRVHLKRKLGIKQYSCICCKPKKKFVTRAEVQNHERSMSGTRDFSCNVCRTTCSIYSNYKTHLKSKHHKRRANAEIDLSKYTYRCEPCMVGFSSVKEENKHKVRASHLRIINYVPV</sequence>
<evidence type="ECO:0000313" key="6">
    <source>
        <dbReference type="EMBL" id="KKN83006.1"/>
    </source>
</evidence>
<dbReference type="GO" id="GO:0005634">
    <property type="term" value="C:nucleus"/>
    <property type="evidence" value="ECO:0007669"/>
    <property type="project" value="TreeGrafter"/>
</dbReference>
<evidence type="ECO:0000256" key="1">
    <source>
        <dbReference type="ARBA" id="ARBA00022723"/>
    </source>
</evidence>
<reference evidence="6" key="1">
    <citation type="journal article" date="2015" name="Nature">
        <title>Complex archaea that bridge the gap between prokaryotes and eukaryotes.</title>
        <authorList>
            <person name="Spang A."/>
            <person name="Saw J.H."/>
            <person name="Jorgensen S.L."/>
            <person name="Zaremba-Niedzwiedzka K."/>
            <person name="Martijn J."/>
            <person name="Lind A.E."/>
            <person name="van Eijk R."/>
            <person name="Schleper C."/>
            <person name="Guy L."/>
            <person name="Ettema T.J."/>
        </authorList>
    </citation>
    <scope>NUCLEOTIDE SEQUENCE</scope>
</reference>
<dbReference type="InterPro" id="IPR013087">
    <property type="entry name" value="Znf_C2H2_type"/>
</dbReference>
<keyword evidence="1" id="KW-0479">Metal-binding</keyword>
<evidence type="ECO:0000256" key="2">
    <source>
        <dbReference type="ARBA" id="ARBA00022737"/>
    </source>
</evidence>
<comment type="caution">
    <text evidence="6">The sequence shown here is derived from an EMBL/GenBank/DDBJ whole genome shotgun (WGS) entry which is preliminary data.</text>
</comment>
<accession>A0A0F9WB70</accession>
<keyword evidence="3" id="KW-0863">Zinc-finger</keyword>
<name>A0A0F9WB70_9ZZZZ</name>
<evidence type="ECO:0000256" key="3">
    <source>
        <dbReference type="ARBA" id="ARBA00022771"/>
    </source>
</evidence>
<dbReference type="GO" id="GO:0000977">
    <property type="term" value="F:RNA polymerase II transcription regulatory region sequence-specific DNA binding"/>
    <property type="evidence" value="ECO:0007669"/>
    <property type="project" value="TreeGrafter"/>
</dbReference>
<keyword evidence="2" id="KW-0677">Repeat</keyword>
<evidence type="ECO:0000256" key="4">
    <source>
        <dbReference type="ARBA" id="ARBA00022833"/>
    </source>
</evidence>
<dbReference type="InterPro" id="IPR036236">
    <property type="entry name" value="Znf_C2H2_sf"/>
</dbReference>
<dbReference type="PROSITE" id="PS00028">
    <property type="entry name" value="ZINC_FINGER_C2H2_1"/>
    <property type="match status" value="2"/>
</dbReference>
<proteinExistence type="predicted"/>
<dbReference type="AlphaFoldDB" id="A0A0F9WB70"/>
<dbReference type="PANTHER" id="PTHR24379">
    <property type="entry name" value="KRAB AND ZINC FINGER DOMAIN-CONTAINING"/>
    <property type="match status" value="1"/>
</dbReference>
<protein>
    <recommendedName>
        <fullName evidence="5">C2H2-type domain-containing protein</fullName>
    </recommendedName>
</protein>
<dbReference type="GO" id="GO:0008270">
    <property type="term" value="F:zinc ion binding"/>
    <property type="evidence" value="ECO:0007669"/>
    <property type="project" value="UniProtKB-KW"/>
</dbReference>
<evidence type="ECO:0000259" key="5">
    <source>
        <dbReference type="PROSITE" id="PS00028"/>
    </source>
</evidence>
<feature type="domain" description="C2H2-type" evidence="5">
    <location>
        <begin position="136"/>
        <end position="158"/>
    </location>
</feature>
<organism evidence="6">
    <name type="scientific">marine sediment metagenome</name>
    <dbReference type="NCBI Taxonomy" id="412755"/>
    <lineage>
        <taxon>unclassified sequences</taxon>
        <taxon>metagenomes</taxon>
        <taxon>ecological metagenomes</taxon>
    </lineage>
</organism>
<dbReference type="PANTHER" id="PTHR24379:SF127">
    <property type="entry name" value="BLOODY FINGERS-RELATED"/>
    <property type="match status" value="1"/>
</dbReference>
<dbReference type="Gene3D" id="3.30.160.60">
    <property type="entry name" value="Classic Zinc Finger"/>
    <property type="match status" value="1"/>
</dbReference>
<feature type="domain" description="C2H2-type" evidence="5">
    <location>
        <begin position="97"/>
        <end position="119"/>
    </location>
</feature>
<gene>
    <name evidence="6" type="ORF">LCGC14_0302580</name>
</gene>